<proteinExistence type="predicted"/>
<organism evidence="2 3">
    <name type="scientific">Chryseobacterium defluvii</name>
    <dbReference type="NCBI Taxonomy" id="160396"/>
    <lineage>
        <taxon>Bacteria</taxon>
        <taxon>Pseudomonadati</taxon>
        <taxon>Bacteroidota</taxon>
        <taxon>Flavobacteriia</taxon>
        <taxon>Flavobacteriales</taxon>
        <taxon>Weeksellaceae</taxon>
        <taxon>Chryseobacterium group</taxon>
        <taxon>Chryseobacterium</taxon>
    </lineage>
</organism>
<sequence length="362" mass="43290">MYYNIAIETYMKEELINKILEIIKDYRNDEDVSSRIYDMNYEHINRWINQFDETDQEFILSEFLYLLPNSYLTKEKTFQVLSNFDIYRENFNYNTLQDFFDETIFMDCQEQGKSQKILNDFIDNNLLKHYNTNITNCGTKKVRNWFYVDDVLASGRTFKDDIFNTITEYGINKFVEDDIRIIAPFIILHQWGRDNTKFALEEKLSIKLDGRLFFYCVSFITNKPMINYYNSNPSFNNIFPIKSDLGEDALNFVENCCKRDYPMVKSEYAFRNNAYPIKENFFSSPQNRIRYENILLSKGFEIMKRIDEINVASLRPLGMTPPSYKTLGTGSHTFTWRNISNTCPIVFWWDANDWHPLFARKH</sequence>
<keyword evidence="3" id="KW-1185">Reference proteome</keyword>
<dbReference type="Pfam" id="PF24390">
    <property type="entry name" value="PRTase-CE"/>
    <property type="match status" value="1"/>
</dbReference>
<evidence type="ECO:0000313" key="2">
    <source>
        <dbReference type="EMBL" id="RKT01874.1"/>
    </source>
</evidence>
<gene>
    <name evidence="2" type="ORF">BCF58_1100</name>
</gene>
<evidence type="ECO:0000313" key="3">
    <source>
        <dbReference type="Proteomes" id="UP000272428"/>
    </source>
</evidence>
<comment type="caution">
    <text evidence="2">The sequence shown here is derived from an EMBL/GenBank/DDBJ whole genome shotgun (WGS) entry which is preliminary data.</text>
</comment>
<protein>
    <recommendedName>
        <fullName evidence="1">PRTase-CE domain-containing protein</fullName>
    </recommendedName>
</protein>
<dbReference type="InterPro" id="IPR056920">
    <property type="entry name" value="PRTase-CE"/>
</dbReference>
<dbReference type="Proteomes" id="UP000272428">
    <property type="component" value="Unassembled WGS sequence"/>
</dbReference>
<feature type="domain" description="PRTase-CE" evidence="1">
    <location>
        <begin position="44"/>
        <end position="360"/>
    </location>
</feature>
<name>A0A495SR45_9FLAO</name>
<dbReference type="EMBL" id="RBXB01000001">
    <property type="protein sequence ID" value="RKT01874.1"/>
    <property type="molecule type" value="Genomic_DNA"/>
</dbReference>
<dbReference type="AlphaFoldDB" id="A0A495SR45"/>
<accession>A0A495SR45</accession>
<evidence type="ECO:0000259" key="1">
    <source>
        <dbReference type="Pfam" id="PF24390"/>
    </source>
</evidence>
<reference evidence="2 3" key="1">
    <citation type="submission" date="2018-10" db="EMBL/GenBank/DDBJ databases">
        <title>Genomic Encyclopedia of Archaeal and Bacterial Type Strains, Phase II (KMG-II): from individual species to whole genera.</title>
        <authorList>
            <person name="Goeker M."/>
        </authorList>
    </citation>
    <scope>NUCLEOTIDE SEQUENCE [LARGE SCALE GENOMIC DNA]</scope>
    <source>
        <strain evidence="2 3">DSM 14219</strain>
    </source>
</reference>